<gene>
    <name evidence="1" type="ORF">AXG93_625s1050</name>
</gene>
<reference evidence="1" key="1">
    <citation type="submission" date="2016-03" db="EMBL/GenBank/DDBJ databases">
        <title>Mechanisms controlling the formation of the plant cell surface in tip-growing cells are functionally conserved among land plants.</title>
        <authorList>
            <person name="Honkanen S."/>
            <person name="Jones V.A."/>
            <person name="Morieri G."/>
            <person name="Champion C."/>
            <person name="Hetherington A.J."/>
            <person name="Kelly S."/>
            <person name="Saint-Marcoux D."/>
            <person name="Proust H."/>
            <person name="Prescott H."/>
            <person name="Dolan L."/>
        </authorList>
    </citation>
    <scope>NUCLEOTIDE SEQUENCE [LARGE SCALE GENOMIC DNA]</scope>
    <source>
        <tissue evidence="1">Whole gametophyte</tissue>
    </source>
</reference>
<comment type="caution">
    <text evidence="1">The sequence shown here is derived from an EMBL/GenBank/DDBJ whole genome shotgun (WGS) entry which is preliminary data.</text>
</comment>
<sequence length="206" mass="23404">MPLALASVEWDWHSFRAVGIAFFMSSALSFPGRRRICSNNETASFDARRVYTDDEIDSHVFAAMSIASFDEVRSAETTGREDMEFGGLQDNDIANLAAMSIASSDGRRSAETMDREHLEFEEVPDTIIASFADIVRDNAMRDDDESTNLNWGSEDTHFSLDLDYDYIESLFLEYSDRPDTLDSLLLEYSSRINLSMTKYQTVTIHR</sequence>
<keyword evidence="2" id="KW-1185">Reference proteome</keyword>
<dbReference type="AlphaFoldDB" id="A0A176VFD9"/>
<evidence type="ECO:0000313" key="2">
    <source>
        <dbReference type="Proteomes" id="UP000077202"/>
    </source>
</evidence>
<dbReference type="EMBL" id="LVLJ01004052">
    <property type="protein sequence ID" value="OAE18516.1"/>
    <property type="molecule type" value="Genomic_DNA"/>
</dbReference>
<name>A0A176VFD9_MARPO</name>
<protein>
    <submittedName>
        <fullName evidence="1">Uncharacterized protein</fullName>
    </submittedName>
</protein>
<evidence type="ECO:0000313" key="1">
    <source>
        <dbReference type="EMBL" id="OAE18516.1"/>
    </source>
</evidence>
<dbReference type="Proteomes" id="UP000077202">
    <property type="component" value="Unassembled WGS sequence"/>
</dbReference>
<proteinExistence type="predicted"/>
<accession>A0A176VFD9</accession>
<organism evidence="1 2">
    <name type="scientific">Marchantia polymorpha subsp. ruderalis</name>
    <dbReference type="NCBI Taxonomy" id="1480154"/>
    <lineage>
        <taxon>Eukaryota</taxon>
        <taxon>Viridiplantae</taxon>
        <taxon>Streptophyta</taxon>
        <taxon>Embryophyta</taxon>
        <taxon>Marchantiophyta</taxon>
        <taxon>Marchantiopsida</taxon>
        <taxon>Marchantiidae</taxon>
        <taxon>Marchantiales</taxon>
        <taxon>Marchantiaceae</taxon>
        <taxon>Marchantia</taxon>
    </lineage>
</organism>